<dbReference type="Pfam" id="PF06367">
    <property type="entry name" value="Drf_FH3"/>
    <property type="match status" value="1"/>
</dbReference>
<feature type="region of interest" description="Disordered" evidence="1">
    <location>
        <begin position="1151"/>
        <end position="1342"/>
    </location>
</feature>
<dbReference type="GO" id="GO:0031267">
    <property type="term" value="F:small GTPase binding"/>
    <property type="evidence" value="ECO:0007669"/>
    <property type="project" value="InterPro"/>
</dbReference>
<dbReference type="Gene3D" id="1.10.238.150">
    <property type="entry name" value="Formin, FH3 diaphanous domain"/>
    <property type="match status" value="1"/>
</dbReference>
<dbReference type="GO" id="GO:0003779">
    <property type="term" value="F:actin binding"/>
    <property type="evidence" value="ECO:0007669"/>
    <property type="project" value="InterPro"/>
</dbReference>
<dbReference type="Gene3D" id="1.20.58.2220">
    <property type="entry name" value="Formin, FH2 domain"/>
    <property type="match status" value="1"/>
</dbReference>
<dbReference type="InterPro" id="IPR010472">
    <property type="entry name" value="FH3_dom"/>
</dbReference>
<feature type="domain" description="WH2" evidence="2">
    <location>
        <begin position="945"/>
        <end position="960"/>
    </location>
</feature>
<sequence length="1342" mass="146432">MSVSSENGKKKWAAVRGRLGSSQDSESSQEGNLESADPELCIRLLQVPTVVNYSGLKKRLEGSDHTWMVQFLELSGLDLLLEALDRLSGRGCSRIADALLQLTCVNCVRAVMNSSTGIHFIIENEGYIRKLSQALDTSNTMVKKQVFELLAALSMFSTDGYRLALDALDHYKGVKTQQYRFSVIMNELQSTDNVPYMVTLLSVINAVIFGTEDLRQRDKMRKEFIGLQLLDLLPKLREKEDEDLIIQCESFEEAMAEDEEEQQRVYGGIDMSSHQEVFTTLFNKVSSSPSSQQLLSVLQSLLLLGPERVDIWQALEAIANRAIMLAQDSQMNSWENIMQRLVFSKGQSSGYHTVDGPPPKRLDKAVQTEPVDWEHLLSCKDPTTGPRPPSPSPPSSSTPIAPASAPPPPPPPPPLPTSMGGPPAPPPPPPPFLPPAGGPPAPPPPPPLPGMGPPGLPGSPPSPPPLHGMGHCGPPPPLPLPGVGCGGPPPPPPLPGMPGPPAPPPPPGMGDLVVAHTSQSLGCTPGMTMKASRCPTLRMKKLNWQKLNSRAVTDGKSLWTSVQTEAPREPDYSSIEQLFCLPVAQTKDKTLAAPTKKEPKEISFIDPKKNLNLNIFLKQFRCSNEEFAALIQNGDRSKFDVEVLKQLLKLLPEKHEIENLKSYQGEIDKLANVDRFYLQLLSVQRYQLRIECMLLCEETASVLDMLNPKAELVEAACNSLRTSTLLPTFCKQILAVGNFLNYGSHTGNAEGFKISSLLKLTETKANKSRITLLHHILEEAELNHPELLNLADDIETCEKAAGVNLDTIQAEASTLLKRLTETTNKISSTDDVKDQFQKVMENNVSACKALEERFAEIDRRKADLALYLCEDPSKLSLEELLSNIKTFRGLFIKALKENKTWKEQAAKAEKRKKQLAEEESKRQKGENGKIIRRGVVPQDDGCIIDHLLADIRKGFQLRKTRPRCETDSAPSSETHRDNEQPALNAEDDEEGPPQHPLCPQSPPEASEGTPWSPHRNAGSPAASCDAALTPEAKHERREKDRESHPGLSFDTTLTQNIPETHTLPKAMSATVHVNGGDGGAEHNQNGNNSQVINEQDDKSCLPQQDPVQNGNNERSGKEKDHHPCLVRQEAIQKSDSIVEQGIALSCLTMQDTPQEGNSSQATEKVKNHDSTAPQGSISSQVAEEEQGKAGITAPLKSHDGYGTACSATEPTKTNCPLGTSVERDPEDRLDMSIKGLPCHEEKAHPSNGQEIVNGGDVAESKGGRGFDVPDGLTAAQEVAPLPSSGPLVPPPAPLDPVPTSAAAPPNPQPKKHKLFRRNKKSSQEERVKGKGHTKNKTACVLQ</sequence>
<dbReference type="Pfam" id="PF06371">
    <property type="entry name" value="Drf_GBD"/>
    <property type="match status" value="1"/>
</dbReference>
<evidence type="ECO:0000313" key="5">
    <source>
        <dbReference type="EMBL" id="KAG5266193.1"/>
    </source>
</evidence>
<feature type="region of interest" description="Disordered" evidence="1">
    <location>
        <begin position="961"/>
        <end position="1057"/>
    </location>
</feature>
<dbReference type="PANTHER" id="PTHR46345">
    <property type="entry name" value="INVERTED FORMIN-2"/>
    <property type="match status" value="1"/>
</dbReference>
<evidence type="ECO:0000259" key="2">
    <source>
        <dbReference type="PROSITE" id="PS51082"/>
    </source>
</evidence>
<dbReference type="SMART" id="SM01139">
    <property type="entry name" value="Drf_FH3"/>
    <property type="match status" value="1"/>
</dbReference>
<feature type="region of interest" description="Disordered" evidence="1">
    <location>
        <begin position="377"/>
        <end position="508"/>
    </location>
</feature>
<accession>A0AAV6FTM0</accession>
<dbReference type="Gene3D" id="1.25.10.10">
    <property type="entry name" value="Leucine-rich Repeat Variant"/>
    <property type="match status" value="1"/>
</dbReference>
<dbReference type="InterPro" id="IPR010473">
    <property type="entry name" value="GTPase-bd"/>
</dbReference>
<comment type="caution">
    <text evidence="5">The sequence shown here is derived from an EMBL/GenBank/DDBJ whole genome shotgun (WGS) entry which is preliminary data.</text>
</comment>
<feature type="compositionally biased region" description="Basic and acidic residues" evidence="1">
    <location>
        <begin position="911"/>
        <end position="929"/>
    </location>
</feature>
<dbReference type="PROSITE" id="PS51232">
    <property type="entry name" value="GBD_FH3"/>
    <property type="match status" value="1"/>
</dbReference>
<feature type="compositionally biased region" description="Pro residues" evidence="1">
    <location>
        <begin position="1287"/>
        <end position="1296"/>
    </location>
</feature>
<dbReference type="Proteomes" id="UP000823561">
    <property type="component" value="Chromosome 19"/>
</dbReference>
<dbReference type="PROSITE" id="PS51082">
    <property type="entry name" value="WH2"/>
    <property type="match status" value="1"/>
</dbReference>
<feature type="compositionally biased region" description="Polar residues" evidence="1">
    <location>
        <begin position="1170"/>
        <end position="1181"/>
    </location>
</feature>
<feature type="compositionally biased region" description="Pro residues" evidence="1">
    <location>
        <begin position="993"/>
        <end position="1002"/>
    </location>
</feature>
<proteinExistence type="predicted"/>
<evidence type="ECO:0000259" key="3">
    <source>
        <dbReference type="PROSITE" id="PS51232"/>
    </source>
</evidence>
<dbReference type="InterPro" id="IPR003124">
    <property type="entry name" value="WH2_dom"/>
</dbReference>
<feature type="compositionally biased region" description="Low complexity" evidence="1">
    <location>
        <begin position="20"/>
        <end position="31"/>
    </location>
</feature>
<evidence type="ECO:0008006" key="7">
    <source>
        <dbReference type="Google" id="ProtNLM"/>
    </source>
</evidence>
<dbReference type="InterPro" id="IPR015425">
    <property type="entry name" value="FH2_Formin"/>
</dbReference>
<dbReference type="PROSITE" id="PS51444">
    <property type="entry name" value="FH2"/>
    <property type="match status" value="1"/>
</dbReference>
<dbReference type="InterPro" id="IPR014768">
    <property type="entry name" value="GBD/FH3_dom"/>
</dbReference>
<feature type="compositionally biased region" description="Pro residues" evidence="1">
    <location>
        <begin position="487"/>
        <end position="508"/>
    </location>
</feature>
<evidence type="ECO:0000256" key="1">
    <source>
        <dbReference type="SAM" id="MobiDB-lite"/>
    </source>
</evidence>
<feature type="compositionally biased region" description="Polar residues" evidence="1">
    <location>
        <begin position="1151"/>
        <end position="1162"/>
    </location>
</feature>
<feature type="region of interest" description="Disordered" evidence="1">
    <location>
        <begin position="911"/>
        <end position="932"/>
    </location>
</feature>
<feature type="region of interest" description="Disordered" evidence="1">
    <location>
        <begin position="1070"/>
        <end position="1123"/>
    </location>
</feature>
<name>A0AAV6FTM0_9TELE</name>
<dbReference type="PRINTS" id="PR01217">
    <property type="entry name" value="PRICHEXTENSN"/>
</dbReference>
<dbReference type="InterPro" id="IPR011989">
    <property type="entry name" value="ARM-like"/>
</dbReference>
<evidence type="ECO:0000259" key="4">
    <source>
        <dbReference type="PROSITE" id="PS51444"/>
    </source>
</evidence>
<feature type="compositionally biased region" description="Pro residues" evidence="1">
    <location>
        <begin position="385"/>
        <end position="396"/>
    </location>
</feature>
<dbReference type="SMART" id="SM00498">
    <property type="entry name" value="FH2"/>
    <property type="match status" value="1"/>
</dbReference>
<dbReference type="SUPFAM" id="SSF101447">
    <property type="entry name" value="Formin homology 2 domain (FH2 domain)"/>
    <property type="match status" value="1"/>
</dbReference>
<evidence type="ECO:0000313" key="6">
    <source>
        <dbReference type="Proteomes" id="UP000823561"/>
    </source>
</evidence>
<protein>
    <recommendedName>
        <fullName evidence="7">Inverted formin-2</fullName>
    </recommendedName>
</protein>
<feature type="compositionally biased region" description="Polar residues" evidence="1">
    <location>
        <begin position="1082"/>
        <end position="1093"/>
    </location>
</feature>
<dbReference type="SMART" id="SM01140">
    <property type="entry name" value="Drf_GBD"/>
    <property type="match status" value="1"/>
</dbReference>
<feature type="region of interest" description="Disordered" evidence="1">
    <location>
        <begin position="1"/>
        <end position="33"/>
    </location>
</feature>
<feature type="compositionally biased region" description="Basic and acidic residues" evidence="1">
    <location>
        <begin position="1031"/>
        <end position="1044"/>
    </location>
</feature>
<dbReference type="GO" id="GO:0030036">
    <property type="term" value="P:actin cytoskeleton organization"/>
    <property type="evidence" value="ECO:0007669"/>
    <property type="project" value="InterPro"/>
</dbReference>
<feature type="compositionally biased region" description="Basic and acidic residues" evidence="1">
    <location>
        <begin position="1114"/>
        <end position="1123"/>
    </location>
</feature>
<feature type="compositionally biased region" description="Basic residues" evidence="1">
    <location>
        <begin position="1309"/>
        <end position="1320"/>
    </location>
</feature>
<dbReference type="EMBL" id="JADWDJ010000019">
    <property type="protein sequence ID" value="KAG5266193.1"/>
    <property type="molecule type" value="Genomic_DNA"/>
</dbReference>
<feature type="domain" description="FH2" evidence="4">
    <location>
        <begin position="529"/>
        <end position="917"/>
    </location>
</feature>
<feature type="compositionally biased region" description="Pro residues" evidence="1">
    <location>
        <begin position="404"/>
        <end position="466"/>
    </location>
</feature>
<dbReference type="Pfam" id="PF02181">
    <property type="entry name" value="FH2"/>
    <property type="match status" value="1"/>
</dbReference>
<keyword evidence="6" id="KW-1185">Reference proteome</keyword>
<feature type="compositionally biased region" description="Polar residues" evidence="1">
    <location>
        <begin position="1205"/>
        <end position="1217"/>
    </location>
</feature>
<organism evidence="5 6">
    <name type="scientific">Alosa alosa</name>
    <name type="common">allis shad</name>
    <dbReference type="NCBI Taxonomy" id="278164"/>
    <lineage>
        <taxon>Eukaryota</taxon>
        <taxon>Metazoa</taxon>
        <taxon>Chordata</taxon>
        <taxon>Craniata</taxon>
        <taxon>Vertebrata</taxon>
        <taxon>Euteleostomi</taxon>
        <taxon>Actinopterygii</taxon>
        <taxon>Neopterygii</taxon>
        <taxon>Teleostei</taxon>
        <taxon>Clupei</taxon>
        <taxon>Clupeiformes</taxon>
        <taxon>Clupeoidei</taxon>
        <taxon>Clupeidae</taxon>
        <taxon>Alosa</taxon>
    </lineage>
</organism>
<gene>
    <name evidence="5" type="ORF">AALO_G00250800</name>
</gene>
<feature type="compositionally biased region" description="Polar residues" evidence="1">
    <location>
        <begin position="1101"/>
        <end position="1113"/>
    </location>
</feature>
<feature type="domain" description="GBD/FH3" evidence="3">
    <location>
        <begin position="1"/>
        <end position="333"/>
    </location>
</feature>
<reference evidence="5" key="1">
    <citation type="submission" date="2020-10" db="EMBL/GenBank/DDBJ databases">
        <title>Chromosome-scale genome assembly of the Allis shad, Alosa alosa.</title>
        <authorList>
            <person name="Margot Z."/>
            <person name="Christophe K."/>
            <person name="Cabau C."/>
            <person name="Louis A."/>
            <person name="Berthelot C."/>
            <person name="Parey E."/>
            <person name="Roest Crollius H."/>
            <person name="Montfort J."/>
            <person name="Robinson-Rechavi M."/>
            <person name="Bucao C."/>
            <person name="Bouchez O."/>
            <person name="Gislard M."/>
            <person name="Lluch J."/>
            <person name="Milhes M."/>
            <person name="Lampietro C."/>
            <person name="Lopez Roques C."/>
            <person name="Donnadieu C."/>
            <person name="Braasch I."/>
            <person name="Desvignes T."/>
            <person name="Postlethwait J."/>
            <person name="Bobe J."/>
            <person name="Guiguen Y."/>
        </authorList>
    </citation>
    <scope>NUCLEOTIDE SEQUENCE</scope>
    <source>
        <strain evidence="5">M-15738</strain>
        <tissue evidence="5">Blood</tissue>
    </source>
</reference>
<dbReference type="InterPro" id="IPR016024">
    <property type="entry name" value="ARM-type_fold"/>
</dbReference>
<dbReference type="InterPro" id="IPR042201">
    <property type="entry name" value="FH2_Formin_sf"/>
</dbReference>
<feature type="compositionally biased region" description="Basic and acidic residues" evidence="1">
    <location>
        <begin position="1221"/>
        <end position="1244"/>
    </location>
</feature>
<dbReference type="SUPFAM" id="SSF48371">
    <property type="entry name" value="ARM repeat"/>
    <property type="match status" value="1"/>
</dbReference>
<dbReference type="PANTHER" id="PTHR46345:SF5">
    <property type="entry name" value="INVERTED FORMIN-2"/>
    <property type="match status" value="1"/>
</dbReference>